<sequence length="99" mass="10917">MPIADASADRSINLRVRLYCGEYANWQHIIALPLLFHTRALGAASYGHVSYLLVTRGLSHSRLRRGGQFLAAPDQIKTRTAPAESTASHLTRSTYAHSN</sequence>
<name>A0ABN8IBL1_9NEOP</name>
<proteinExistence type="predicted"/>
<dbReference type="EMBL" id="OW152814">
    <property type="protein sequence ID" value="CAH2050144.1"/>
    <property type="molecule type" value="Genomic_DNA"/>
</dbReference>
<evidence type="ECO:0000313" key="3">
    <source>
        <dbReference type="Proteomes" id="UP000837857"/>
    </source>
</evidence>
<dbReference type="Proteomes" id="UP000837857">
    <property type="component" value="Chromosome 2"/>
</dbReference>
<feature type="non-terminal residue" evidence="2">
    <location>
        <position position="1"/>
    </location>
</feature>
<feature type="compositionally biased region" description="Polar residues" evidence="1">
    <location>
        <begin position="83"/>
        <end position="99"/>
    </location>
</feature>
<protein>
    <submittedName>
        <fullName evidence="2">Uncharacterized protein</fullName>
    </submittedName>
</protein>
<keyword evidence="3" id="KW-1185">Reference proteome</keyword>
<feature type="region of interest" description="Disordered" evidence="1">
    <location>
        <begin position="80"/>
        <end position="99"/>
    </location>
</feature>
<reference evidence="2" key="1">
    <citation type="submission" date="2022-03" db="EMBL/GenBank/DDBJ databases">
        <authorList>
            <person name="Martin H S."/>
        </authorList>
    </citation>
    <scope>NUCLEOTIDE SEQUENCE</scope>
</reference>
<evidence type="ECO:0000256" key="1">
    <source>
        <dbReference type="SAM" id="MobiDB-lite"/>
    </source>
</evidence>
<evidence type="ECO:0000313" key="2">
    <source>
        <dbReference type="EMBL" id="CAH2050144.1"/>
    </source>
</evidence>
<accession>A0ABN8IBL1</accession>
<organism evidence="2 3">
    <name type="scientific">Iphiclides podalirius</name>
    <name type="common">scarce swallowtail</name>
    <dbReference type="NCBI Taxonomy" id="110791"/>
    <lineage>
        <taxon>Eukaryota</taxon>
        <taxon>Metazoa</taxon>
        <taxon>Ecdysozoa</taxon>
        <taxon>Arthropoda</taxon>
        <taxon>Hexapoda</taxon>
        <taxon>Insecta</taxon>
        <taxon>Pterygota</taxon>
        <taxon>Neoptera</taxon>
        <taxon>Endopterygota</taxon>
        <taxon>Lepidoptera</taxon>
        <taxon>Glossata</taxon>
        <taxon>Ditrysia</taxon>
        <taxon>Papilionoidea</taxon>
        <taxon>Papilionidae</taxon>
        <taxon>Papilioninae</taxon>
        <taxon>Iphiclides</taxon>
    </lineage>
</organism>
<gene>
    <name evidence="2" type="ORF">IPOD504_LOCUS7263</name>
</gene>